<dbReference type="KEGG" id="vg:80399149"/>
<dbReference type="EMBL" id="BK013656">
    <property type="protein sequence ID" value="DAD50890.1"/>
    <property type="molecule type" value="Genomic_RNA"/>
</dbReference>
<sequence>MRFYPLALVLALSACVSQEAPLSVVGEVPFDGKLLISK</sequence>
<reference evidence="1" key="1">
    <citation type="submission" date="2020-09" db="EMBL/GenBank/DDBJ databases">
        <title>Leviviricetes taxonomy.</title>
        <authorList>
            <person name="Stockdale S.R."/>
            <person name="Callanan J."/>
            <person name="Adriaenssens E.M."/>
            <person name="Kuhn J.H."/>
            <person name="Rumnieks J."/>
            <person name="Shkoporov A."/>
            <person name="Draper L.A."/>
            <person name="Ross P."/>
            <person name="Hill C."/>
        </authorList>
    </citation>
    <scope>NUCLEOTIDE SEQUENCE</scope>
</reference>
<evidence type="ECO:0000313" key="2">
    <source>
        <dbReference type="Proteomes" id="UP000676830"/>
    </source>
</evidence>
<evidence type="ECO:0000313" key="1">
    <source>
        <dbReference type="EMBL" id="DAD50890.1"/>
    </source>
</evidence>
<dbReference type="RefSeq" id="YP_010769978.1">
    <property type="nucleotide sequence ID" value="NC_074125.1"/>
</dbReference>
<dbReference type="GeneID" id="80399149"/>
<evidence type="ECO:0008006" key="3">
    <source>
        <dbReference type="Google" id="ProtNLM"/>
    </source>
</evidence>
<proteinExistence type="predicted"/>
<gene>
    <name evidence="1" type="primary">SRR5467090_2_3</name>
</gene>
<dbReference type="PROSITE" id="PS51257">
    <property type="entry name" value="PROKAR_LIPOPROTEIN"/>
    <property type="match status" value="1"/>
</dbReference>
<dbReference type="Proteomes" id="UP000676830">
    <property type="component" value="Segment"/>
</dbReference>
<name>A0A8S5L1A2_9VIRU</name>
<organism evidence="1 2">
    <name type="scientific">ssRNA phage SRR5467090_2</name>
    <dbReference type="NCBI Taxonomy" id="2786451"/>
    <lineage>
        <taxon>Viruses</taxon>
        <taxon>Riboviria</taxon>
        <taxon>Orthornavirae</taxon>
        <taxon>Lenarviricota</taxon>
        <taxon>Leviviricetes</taxon>
        <taxon>Norzivirales</taxon>
        <taxon>Fiersviridae</taxon>
        <taxon>Tysohivirus</taxon>
        <taxon>Tysohivirus limenecus</taxon>
        <taxon>Vinehtivirus limenecus</taxon>
    </lineage>
</organism>
<accession>A0A8S5L1A2</accession>
<keyword evidence="2" id="KW-1185">Reference proteome</keyword>
<protein>
    <recommendedName>
        <fullName evidence="3">Lipoprotein</fullName>
    </recommendedName>
</protein>